<comment type="subunit">
    <text evidence="3">Homodimer.</text>
</comment>
<comment type="cofactor">
    <cofactor evidence="2">
        <name>Mg(2+)</name>
        <dbReference type="ChEBI" id="CHEBI:18420"/>
    </cofactor>
</comment>
<comment type="function">
    <text evidence="3">Involved in the synthesis of the GDP-mannose and dolichol-phosphate-mannose required for a number of critical mannosyl transfer reactions.</text>
</comment>
<accession>A0A3Q3M9V7</accession>
<dbReference type="InterPro" id="IPR005002">
    <property type="entry name" value="PMM"/>
</dbReference>
<keyword evidence="5" id="KW-1185">Reference proteome</keyword>
<protein>
    <recommendedName>
        <fullName evidence="3">Phosphomannomutase</fullName>
        <ecNumber evidence="3">5.4.2.8</ecNumber>
    </recommendedName>
</protein>
<dbReference type="Pfam" id="PF03332">
    <property type="entry name" value="PMM"/>
    <property type="match status" value="1"/>
</dbReference>
<reference evidence="4" key="2">
    <citation type="submission" date="2025-09" db="UniProtKB">
        <authorList>
            <consortium name="Ensembl"/>
        </authorList>
    </citation>
    <scope>IDENTIFICATION</scope>
</reference>
<dbReference type="InParanoid" id="A0A3Q3M9V7"/>
<proteinExistence type="inferred from homology"/>
<name>A0A3Q3M9V7_9LABR</name>
<dbReference type="Proteomes" id="UP000261660">
    <property type="component" value="Unplaced"/>
</dbReference>
<evidence type="ECO:0000256" key="3">
    <source>
        <dbReference type="RuleBase" id="RU361118"/>
    </source>
</evidence>
<feature type="binding site" evidence="2">
    <location>
        <position position="9"/>
    </location>
    <ligand>
        <name>Mg(2+)</name>
        <dbReference type="ChEBI" id="CHEBI:18420"/>
        <label>1</label>
    </ligand>
</feature>
<organism evidence="4 5">
    <name type="scientific">Labrus bergylta</name>
    <name type="common">ballan wrasse</name>
    <dbReference type="NCBI Taxonomy" id="56723"/>
    <lineage>
        <taxon>Eukaryota</taxon>
        <taxon>Metazoa</taxon>
        <taxon>Chordata</taxon>
        <taxon>Craniata</taxon>
        <taxon>Vertebrata</taxon>
        <taxon>Euteleostomi</taxon>
        <taxon>Actinopterygii</taxon>
        <taxon>Neopterygii</taxon>
        <taxon>Teleostei</taxon>
        <taxon>Neoteleostei</taxon>
        <taxon>Acanthomorphata</taxon>
        <taxon>Eupercaria</taxon>
        <taxon>Labriformes</taxon>
        <taxon>Labridae</taxon>
        <taxon>Labrus</taxon>
    </lineage>
</organism>
<dbReference type="PANTHER" id="PTHR10466">
    <property type="entry name" value="PHOSPHOMANNOMUTASE"/>
    <property type="match status" value="1"/>
</dbReference>
<dbReference type="GO" id="GO:0009298">
    <property type="term" value="P:GDP-mannose biosynthetic process"/>
    <property type="evidence" value="ECO:0007669"/>
    <property type="project" value="UniProtKB-UniPathway"/>
</dbReference>
<keyword evidence="2" id="KW-0479">Metal-binding</keyword>
<feature type="active site" description="Proton donor/acceptor" evidence="1">
    <location>
        <position position="9"/>
    </location>
</feature>
<comment type="similarity">
    <text evidence="3">Belongs to the eukaryotic PMM family.</text>
</comment>
<keyword evidence="3" id="KW-0963">Cytoplasm</keyword>
<dbReference type="InterPro" id="IPR023214">
    <property type="entry name" value="HAD_sf"/>
</dbReference>
<dbReference type="GO" id="GO:0005829">
    <property type="term" value="C:cytosol"/>
    <property type="evidence" value="ECO:0007669"/>
    <property type="project" value="TreeGrafter"/>
</dbReference>
<dbReference type="Ensembl" id="ENSLBET00000018172.1">
    <property type="protein sequence ID" value="ENSLBEP00000017205.1"/>
    <property type="gene ID" value="ENSLBEG00000013250.1"/>
</dbReference>
<dbReference type="GO" id="GO:0046872">
    <property type="term" value="F:metal ion binding"/>
    <property type="evidence" value="ECO:0007669"/>
    <property type="project" value="UniProtKB-KW"/>
</dbReference>
<evidence type="ECO:0000313" key="5">
    <source>
        <dbReference type="Proteomes" id="UP000261660"/>
    </source>
</evidence>
<dbReference type="EC" id="5.4.2.8" evidence="3"/>
<evidence type="ECO:0000313" key="4">
    <source>
        <dbReference type="Ensembl" id="ENSLBEP00000017205.1"/>
    </source>
</evidence>
<dbReference type="STRING" id="56723.ENSLBEP00000017205"/>
<dbReference type="GO" id="GO:0004615">
    <property type="term" value="F:phosphomannomutase activity"/>
    <property type="evidence" value="ECO:0007669"/>
    <property type="project" value="UniProtKB-EC"/>
</dbReference>
<dbReference type="GO" id="GO:0006013">
    <property type="term" value="P:mannose metabolic process"/>
    <property type="evidence" value="ECO:0007669"/>
    <property type="project" value="TreeGrafter"/>
</dbReference>
<dbReference type="Gene3D" id="3.40.50.1000">
    <property type="entry name" value="HAD superfamily/HAD-like"/>
    <property type="match status" value="1"/>
</dbReference>
<dbReference type="GO" id="GO:0006487">
    <property type="term" value="P:protein N-linked glycosylation"/>
    <property type="evidence" value="ECO:0007669"/>
    <property type="project" value="TreeGrafter"/>
</dbReference>
<comment type="pathway">
    <text evidence="3">Nucleotide-sugar biosynthesis; GDP-alpha-D-mannose biosynthesis; alpha-D-mannose 1-phosphate from D-fructose 6-phosphate: step 2/2.</text>
</comment>
<evidence type="ECO:0000256" key="1">
    <source>
        <dbReference type="PIRSR" id="PIRSR605002-1"/>
    </source>
</evidence>
<comment type="catalytic activity">
    <reaction evidence="3">
        <text>alpha-D-mannose 1-phosphate = D-mannose 6-phosphate</text>
        <dbReference type="Rhea" id="RHEA:11140"/>
        <dbReference type="ChEBI" id="CHEBI:58409"/>
        <dbReference type="ChEBI" id="CHEBI:58735"/>
        <dbReference type="EC" id="5.4.2.8"/>
    </reaction>
</comment>
<sequence>VCSPLFSLDNLRCVLQKINPQLDEFFQTLRRKVKIGIVGGSDYSKIAEQLGEGDDGGPSSSSGTAC</sequence>
<evidence type="ECO:0000256" key="2">
    <source>
        <dbReference type="PIRSR" id="PIRSR605002-3"/>
    </source>
</evidence>
<keyword evidence="3" id="KW-0413">Isomerase</keyword>
<dbReference type="PANTHER" id="PTHR10466:SF1">
    <property type="entry name" value="PHOSPHOMANNOMUTASE 1"/>
    <property type="match status" value="1"/>
</dbReference>
<keyword evidence="2" id="KW-0460">Magnesium</keyword>
<reference evidence="4" key="1">
    <citation type="submission" date="2025-08" db="UniProtKB">
        <authorList>
            <consortium name="Ensembl"/>
        </authorList>
    </citation>
    <scope>IDENTIFICATION</scope>
</reference>
<dbReference type="AlphaFoldDB" id="A0A3Q3M9V7"/>
<dbReference type="UniPathway" id="UPA00126">
    <property type="reaction ID" value="UER00424"/>
</dbReference>
<comment type="subcellular location">
    <subcellularLocation>
        <location evidence="3">Cytoplasm</location>
    </subcellularLocation>
</comment>